<dbReference type="SUPFAM" id="SSF48576">
    <property type="entry name" value="Terpenoid synthases"/>
    <property type="match status" value="2"/>
</dbReference>
<evidence type="ECO:0000259" key="6">
    <source>
        <dbReference type="Pfam" id="PF03936"/>
    </source>
</evidence>
<dbReference type="InterPro" id="IPR044814">
    <property type="entry name" value="Terpene_cyclase_plant_C1"/>
</dbReference>
<dbReference type="SFLD" id="SFLDG01014">
    <property type="entry name" value="Terpene_Cyclase_Like_1_N-term"/>
    <property type="match status" value="1"/>
</dbReference>
<keyword evidence="8" id="KW-1185">Reference proteome</keyword>
<evidence type="ECO:0000256" key="1">
    <source>
        <dbReference type="ARBA" id="ARBA00001946"/>
    </source>
</evidence>
<dbReference type="CDD" id="cd00684">
    <property type="entry name" value="Terpene_cyclase_plant_C1"/>
    <property type="match status" value="1"/>
</dbReference>
<evidence type="ECO:0000313" key="7">
    <source>
        <dbReference type="EMBL" id="KAH7557870.1"/>
    </source>
</evidence>
<keyword evidence="3" id="KW-0460">Magnesium</keyword>
<dbReference type="Proteomes" id="UP000827721">
    <property type="component" value="Unassembled WGS sequence"/>
</dbReference>
<dbReference type="InterPro" id="IPR050148">
    <property type="entry name" value="Terpene_synthase-like"/>
</dbReference>
<evidence type="ECO:0000256" key="4">
    <source>
        <dbReference type="ARBA" id="ARBA00023239"/>
    </source>
</evidence>
<dbReference type="InterPro" id="IPR036965">
    <property type="entry name" value="Terpene_synth_N_sf"/>
</dbReference>
<dbReference type="Gene3D" id="1.10.600.10">
    <property type="entry name" value="Farnesyl Diphosphate Synthase"/>
    <property type="match status" value="2"/>
</dbReference>
<comment type="cofactor">
    <cofactor evidence="1">
        <name>Mg(2+)</name>
        <dbReference type="ChEBI" id="CHEBI:18420"/>
    </cofactor>
</comment>
<dbReference type="PANTHER" id="PTHR31739:SF3">
    <property type="entry name" value="ENT-KAUR-16-ENE SYNTHASE, CHLOROPLASTIC"/>
    <property type="match status" value="1"/>
</dbReference>
<name>A0ABQ8HGY4_9ROSI</name>
<dbReference type="InterPro" id="IPR008930">
    <property type="entry name" value="Terpenoid_cyclase/PrenylTrfase"/>
</dbReference>
<reference evidence="7 8" key="1">
    <citation type="submission" date="2021-02" db="EMBL/GenBank/DDBJ databases">
        <title>Plant Genome Project.</title>
        <authorList>
            <person name="Zhang R.-G."/>
        </authorList>
    </citation>
    <scope>NUCLEOTIDE SEQUENCE [LARGE SCALE GENOMIC DNA]</scope>
    <source>
        <tissue evidence="7">Leaves</tissue>
    </source>
</reference>
<keyword evidence="4" id="KW-0456">Lyase</keyword>
<evidence type="ECO:0000313" key="8">
    <source>
        <dbReference type="Proteomes" id="UP000827721"/>
    </source>
</evidence>
<dbReference type="PANTHER" id="PTHR31739">
    <property type="entry name" value="ENT-COPALYL DIPHOSPHATE SYNTHASE, CHLOROPLASTIC"/>
    <property type="match status" value="1"/>
</dbReference>
<gene>
    <name evidence="7" type="ORF">JRO89_XS11G0231600</name>
</gene>
<proteinExistence type="predicted"/>
<dbReference type="InterPro" id="IPR001906">
    <property type="entry name" value="Terpene_synth_N"/>
</dbReference>
<protein>
    <recommendedName>
        <fullName evidence="9">Ent-kaurene synthase</fullName>
    </recommendedName>
</protein>
<dbReference type="Pfam" id="PF01397">
    <property type="entry name" value="Terpene_synth"/>
    <property type="match status" value="1"/>
</dbReference>
<feature type="domain" description="Terpene synthase metal-binding" evidence="6">
    <location>
        <begin position="489"/>
        <end position="731"/>
    </location>
</feature>
<dbReference type="EMBL" id="JAFEMO010000011">
    <property type="protein sequence ID" value="KAH7557870.1"/>
    <property type="molecule type" value="Genomic_DNA"/>
</dbReference>
<sequence length="985" mass="113693">MVTIHLFCISQVLETKDTMKPRSNPVTEANTTILCFERSKERIKKLFDKIELTASSYDTAWVAMVQSPDSPQDPCFPECINWLLDHQLDDGSWGLPNRPSWLVKDALSCTLACVLALKRWHVGEDQMNKGIQFIESNFTSITDENQHTPIGFDIIFPGMLEYAKDLNLNLPLRSTDVDAMLQWKQSELRRTLYRSYLEGKQEYLAYVSEGMGKFQDWEMVMKYQRKNGSLFNSPSTTAAALTHLQNAGCLHYLRSLLEKFDNSVPTVYPLDTNIHLNMVEILENLGIDRHFRKEIRKVLDKTYRCWMQGEEEIFLDPATCAMAFRMLRVNGYDVSSDLLTQFAEENQFFNSLEGNLKDIGAVLELYKASQIMIYPEELVLEKQNLWTNQFLKQELSKGSFHSDRVSKYVSRQAEDALRFPYRADLERLAHRRNVKHYVRDNIRILKTSYRSLNIGNEDFQNLAVDDFNICQSMHREELKHLERWIVDSRLDMLKFARQKLAYCYFSVAATLFAPELSDARIAWAKNGVLTTVVDDFFDVGSSEEEQLNLIQLMEKYISLASPFKWNVKEGVQCCSEEVGIIFSALHSTICEIGDKAFSWQGRNVTNHVVEIWLDLVKSMMREAEWTRTRAVPTVDEYMTNAYVSFALGPIVLPTVYLVGPKLSEEVVRNPEFHSLYKLMSTCGRLLNDMQSFKRESEEGKLNAVSLHMIHSNITEEEAAGKMKAHMDSKRRELLRAVLQENGSIVPRTCKDLFWKMSKVLNLFYVKDDGFTSHEMINVVKEDWEMVMRYQRKNGSLYNSPSTTAAALTHHDFQNAACLHYIRTILDKFDDSVYPFDTYVGLTMGEEEIFLDTTICAIAFRVLRVHGYDVSAAIFFLYRTLNNFRILIYRQKFTSSTRDSNGNKKSLYCIAYFSASLCASSLNFGNEDFQKLAVDDFNICQSIYHEELKHLDRWVVDKIGQAKICSTEDGLLLLLCGSYPHLSRTI</sequence>
<evidence type="ECO:0000259" key="5">
    <source>
        <dbReference type="Pfam" id="PF01397"/>
    </source>
</evidence>
<feature type="domain" description="Terpene synthase N-terminal" evidence="5">
    <location>
        <begin position="216"/>
        <end position="410"/>
    </location>
</feature>
<organism evidence="7 8">
    <name type="scientific">Xanthoceras sorbifolium</name>
    <dbReference type="NCBI Taxonomy" id="99658"/>
    <lineage>
        <taxon>Eukaryota</taxon>
        <taxon>Viridiplantae</taxon>
        <taxon>Streptophyta</taxon>
        <taxon>Embryophyta</taxon>
        <taxon>Tracheophyta</taxon>
        <taxon>Spermatophyta</taxon>
        <taxon>Magnoliopsida</taxon>
        <taxon>eudicotyledons</taxon>
        <taxon>Gunneridae</taxon>
        <taxon>Pentapetalae</taxon>
        <taxon>rosids</taxon>
        <taxon>malvids</taxon>
        <taxon>Sapindales</taxon>
        <taxon>Sapindaceae</taxon>
        <taxon>Xanthoceroideae</taxon>
        <taxon>Xanthoceras</taxon>
    </lineage>
</organism>
<evidence type="ECO:0000256" key="3">
    <source>
        <dbReference type="ARBA" id="ARBA00022842"/>
    </source>
</evidence>
<dbReference type="Gene3D" id="1.50.10.130">
    <property type="entry name" value="Terpene synthase, N-terminal domain"/>
    <property type="match status" value="1"/>
</dbReference>
<dbReference type="SUPFAM" id="SSF48239">
    <property type="entry name" value="Terpenoid cyclases/Protein prenyltransferases"/>
    <property type="match status" value="3"/>
</dbReference>
<evidence type="ECO:0000256" key="2">
    <source>
        <dbReference type="ARBA" id="ARBA00022723"/>
    </source>
</evidence>
<comment type="caution">
    <text evidence="7">The sequence shown here is derived from an EMBL/GenBank/DDBJ whole genome shotgun (WGS) entry which is preliminary data.</text>
</comment>
<dbReference type="InterPro" id="IPR005630">
    <property type="entry name" value="Terpene_synthase_metal-bd"/>
</dbReference>
<accession>A0ABQ8HGY4</accession>
<dbReference type="InterPro" id="IPR008949">
    <property type="entry name" value="Isoprenoid_synthase_dom_sf"/>
</dbReference>
<keyword evidence="2" id="KW-0479">Metal-binding</keyword>
<dbReference type="Gene3D" id="1.50.10.160">
    <property type="match status" value="1"/>
</dbReference>
<evidence type="ECO:0008006" key="9">
    <source>
        <dbReference type="Google" id="ProtNLM"/>
    </source>
</evidence>
<dbReference type="Pfam" id="PF03936">
    <property type="entry name" value="Terpene_synth_C"/>
    <property type="match status" value="1"/>
</dbReference>